<proteinExistence type="inferred from homology"/>
<dbReference type="PANTHER" id="PTHR43016:SF13">
    <property type="entry name" value="PRESEQUENCE PROTEASE, MITOCHONDRIAL"/>
    <property type="match status" value="1"/>
</dbReference>
<evidence type="ECO:0000256" key="5">
    <source>
        <dbReference type="ARBA" id="ARBA00022670"/>
    </source>
</evidence>
<dbReference type="GO" id="GO:0046872">
    <property type="term" value="F:metal ion binding"/>
    <property type="evidence" value="ECO:0007669"/>
    <property type="project" value="UniProtKB-KW"/>
</dbReference>
<dbReference type="PANTHER" id="PTHR43016">
    <property type="entry name" value="PRESEQUENCE PROTEASE"/>
    <property type="match status" value="1"/>
</dbReference>
<protein>
    <recommendedName>
        <fullName evidence="4">Presequence protease, mitochondrial</fullName>
    </recommendedName>
</protein>
<evidence type="ECO:0000259" key="11">
    <source>
        <dbReference type="SMART" id="SM01264"/>
    </source>
</evidence>
<dbReference type="RefSeq" id="XP_034105572.1">
    <property type="nucleotide sequence ID" value="XM_034249681.2"/>
</dbReference>
<keyword evidence="6" id="KW-0479">Metal-binding</keyword>
<evidence type="ECO:0000313" key="12">
    <source>
        <dbReference type="Proteomes" id="UP000515160"/>
    </source>
</evidence>
<gene>
    <name evidence="13" type="primary">LOC117568817</name>
</gene>
<dbReference type="FunFam" id="3.30.830.10:FF:000011">
    <property type="entry name" value="Presequence protease, mitochondrial"/>
    <property type="match status" value="1"/>
</dbReference>
<dbReference type="InterPro" id="IPR007863">
    <property type="entry name" value="Peptidase_M16_C"/>
</dbReference>
<evidence type="ECO:0000256" key="6">
    <source>
        <dbReference type="ARBA" id="ARBA00022723"/>
    </source>
</evidence>
<dbReference type="InterPro" id="IPR055130">
    <property type="entry name" value="PreP_C"/>
</dbReference>
<feature type="domain" description="Peptidase M16C associated" evidence="11">
    <location>
        <begin position="524"/>
        <end position="771"/>
    </location>
</feature>
<keyword evidence="8" id="KW-0862">Zinc</keyword>
<dbReference type="GO" id="GO:0016485">
    <property type="term" value="P:protein processing"/>
    <property type="evidence" value="ECO:0007669"/>
    <property type="project" value="TreeGrafter"/>
</dbReference>
<dbReference type="GO" id="GO:0005759">
    <property type="term" value="C:mitochondrial matrix"/>
    <property type="evidence" value="ECO:0007669"/>
    <property type="project" value="TreeGrafter"/>
</dbReference>
<dbReference type="InterPro" id="IPR011249">
    <property type="entry name" value="Metalloenz_LuxS/M16"/>
</dbReference>
<evidence type="ECO:0000313" key="13">
    <source>
        <dbReference type="RefSeq" id="XP_034105572.1"/>
    </source>
</evidence>
<dbReference type="AlphaFoldDB" id="A0A6P8YCV2"/>
<dbReference type="Pfam" id="PF05193">
    <property type="entry name" value="Peptidase_M16_C"/>
    <property type="match status" value="1"/>
</dbReference>
<comment type="subcellular location">
    <subcellularLocation>
        <location evidence="2">Mitochondrion</location>
    </subcellularLocation>
</comment>
<keyword evidence="12" id="KW-1185">Reference proteome</keyword>
<comment type="cofactor">
    <cofactor evidence="1">
        <name>Zn(2+)</name>
        <dbReference type="ChEBI" id="CHEBI:29105"/>
    </cofactor>
</comment>
<accession>A0A6P8YCV2</accession>
<dbReference type="Pfam" id="PF22516">
    <property type="entry name" value="PreP_C"/>
    <property type="match status" value="1"/>
</dbReference>
<organism evidence="12 13">
    <name type="scientific">Drosophila albomicans</name>
    <name type="common">Fruit fly</name>
    <dbReference type="NCBI Taxonomy" id="7291"/>
    <lineage>
        <taxon>Eukaryota</taxon>
        <taxon>Metazoa</taxon>
        <taxon>Ecdysozoa</taxon>
        <taxon>Arthropoda</taxon>
        <taxon>Hexapoda</taxon>
        <taxon>Insecta</taxon>
        <taxon>Pterygota</taxon>
        <taxon>Neoptera</taxon>
        <taxon>Endopterygota</taxon>
        <taxon>Diptera</taxon>
        <taxon>Brachycera</taxon>
        <taxon>Muscomorpha</taxon>
        <taxon>Ephydroidea</taxon>
        <taxon>Drosophilidae</taxon>
        <taxon>Drosophila</taxon>
    </lineage>
</organism>
<evidence type="ECO:0000256" key="4">
    <source>
        <dbReference type="ARBA" id="ARBA00020167"/>
    </source>
</evidence>
<evidence type="ECO:0000256" key="3">
    <source>
        <dbReference type="ARBA" id="ARBA00007575"/>
    </source>
</evidence>
<evidence type="ECO:0000256" key="8">
    <source>
        <dbReference type="ARBA" id="ARBA00022833"/>
    </source>
</evidence>
<comment type="similarity">
    <text evidence="3">Belongs to the peptidase M16 family. PreP subfamily.</text>
</comment>
<dbReference type="SMART" id="SM01264">
    <property type="entry name" value="M16C_associated"/>
    <property type="match status" value="1"/>
</dbReference>
<dbReference type="FunFam" id="3.30.830.10:FF:000009">
    <property type="entry name" value="Presequence protease, mitochondrial"/>
    <property type="match status" value="1"/>
</dbReference>
<dbReference type="Pfam" id="PF08367">
    <property type="entry name" value="M16C_assoc"/>
    <property type="match status" value="1"/>
</dbReference>
<evidence type="ECO:0000256" key="7">
    <source>
        <dbReference type="ARBA" id="ARBA00022801"/>
    </source>
</evidence>
<dbReference type="Gene3D" id="3.30.830.10">
    <property type="entry name" value="Metalloenzyme, LuxS/M16 peptidase-like"/>
    <property type="match status" value="4"/>
</dbReference>
<sequence length="1014" mass="116670">MLRRLNYLKSVQRPLIKVLHINSALHSTSIESVVSSAKVKPDIKVHRDMPYIIDGQNYKYKEGRVYQGFLCERVEPITDYGLMSCTLRHIGTGTEFWYLDRNDINNLFSINFRTNPLDSTGIPHVLEHLVLCGSQNLPVRDVFFKMVSRTVANFMNAMTGPDYTMFPFATMNEADFRNLQKVYLDAVFRPSLLHLDFLLEGWRLEHQDVHNRNSDIVIKGIVYNEMIGSYSDNSTSFKHTMLNHILPSHIYRHSTAGNPSEIPKLSYEELVNYHRQYYHPSNARIFCCGSFDLEKTLEFIDREYLSHYDRIDTSFSRTPPEDRWSEPRQACIQSRLNPMGPGIDHQNQVATGLLMCDILDIQETFELKVLSELLIRSPNSPFYKSMIEPKISGGYTEWTGYLPDCKDTYFAVGLQDVTMKNVELFEELFDNTVYKASKEGFDSLHIESVVSNLELDNLKQQRDYKNLLYKSIVLWNHEGDVVSNLRDSEMFAKLRNKLKENPNYFNEKVEKYLINNTHKLTITMQPTESYEIERQIAESKLILEKLEEISDDKFEQIYEKGLELEAFQKAPQDIEILPCLSINDVQNPFPRPQIMDISLQDVPTMISQEPFAGITYLNCMFNTSGLSINDAMLLPLFCNVFTEMGTSKHDYRQFNDFLQAKMARVECLAKVVESVTDGKTYRLGLLMKTYALDKNVSDMFGLCEELLLNFQVADTERLEMLIKNYISKLGNNVISTGHLYAMMGSSALVTNASRLKSLLSGVDHVDYMKKYVKENSIEAIRDSLKSIGSKVFGRNNLRIAINTSENNLSTIVEDCERFVSHLPTMDQTSDSNEIFLLEPSSRHYDLSMPLSFCAKTFFAVPYAHKDHAALRVLGKLITAKYLLPIIREQIGAYDAGARIGFDGLFNFFSFRDPHVTKSMEVFDKTYEWLQAESHQLDEQALFEAKLAVLQLVDWPICPSEITLESFTFGSNYDMNLKYRSRVLSVTLPEVQNLIEKYFKNESKHFGKCILGPVS</sequence>
<keyword evidence="9" id="KW-0482">Metalloprotease</keyword>
<keyword evidence="7" id="KW-0378">Hydrolase</keyword>
<reference evidence="13" key="1">
    <citation type="submission" date="2025-08" db="UniProtKB">
        <authorList>
            <consortium name="RefSeq"/>
        </authorList>
    </citation>
    <scope>IDENTIFICATION</scope>
    <source>
        <strain evidence="13">15112-1751.03</strain>
        <tissue evidence="13">Whole Adult</tissue>
    </source>
</reference>
<name>A0A6P8YCV2_DROAB</name>
<dbReference type="GO" id="GO:0004222">
    <property type="term" value="F:metalloendopeptidase activity"/>
    <property type="evidence" value="ECO:0007669"/>
    <property type="project" value="TreeGrafter"/>
</dbReference>
<evidence type="ECO:0000256" key="1">
    <source>
        <dbReference type="ARBA" id="ARBA00001947"/>
    </source>
</evidence>
<dbReference type="InterPro" id="IPR013578">
    <property type="entry name" value="Peptidase_M16C_assoc"/>
</dbReference>
<keyword evidence="5" id="KW-0645">Protease</keyword>
<evidence type="ECO:0000256" key="10">
    <source>
        <dbReference type="ARBA" id="ARBA00023128"/>
    </source>
</evidence>
<dbReference type="SUPFAM" id="SSF63411">
    <property type="entry name" value="LuxS/MPP-like metallohydrolase"/>
    <property type="match status" value="4"/>
</dbReference>
<evidence type="ECO:0000256" key="2">
    <source>
        <dbReference type="ARBA" id="ARBA00004173"/>
    </source>
</evidence>
<dbReference type="OrthoDB" id="10250783at2759"/>
<dbReference type="GeneID" id="117568817"/>
<evidence type="ECO:0000256" key="9">
    <source>
        <dbReference type="ARBA" id="ARBA00023049"/>
    </source>
</evidence>
<dbReference type="Proteomes" id="UP000515160">
    <property type="component" value="Chromosome 3"/>
</dbReference>
<keyword evidence="10" id="KW-0496">Mitochondrion</keyword>